<gene>
    <name evidence="1" type="ORF">FBU59_007211</name>
</gene>
<protein>
    <submittedName>
        <fullName evidence="1">Uncharacterized protein</fullName>
    </submittedName>
</protein>
<name>A0ACC1IXN8_9FUNG</name>
<organism evidence="1 2">
    <name type="scientific">Linderina macrospora</name>
    <dbReference type="NCBI Taxonomy" id="4868"/>
    <lineage>
        <taxon>Eukaryota</taxon>
        <taxon>Fungi</taxon>
        <taxon>Fungi incertae sedis</taxon>
        <taxon>Zoopagomycota</taxon>
        <taxon>Kickxellomycotina</taxon>
        <taxon>Kickxellomycetes</taxon>
        <taxon>Kickxellales</taxon>
        <taxon>Kickxellaceae</taxon>
        <taxon>Linderina</taxon>
    </lineage>
</organism>
<feature type="non-terminal residue" evidence="1">
    <location>
        <position position="1"/>
    </location>
</feature>
<evidence type="ECO:0000313" key="2">
    <source>
        <dbReference type="Proteomes" id="UP001150603"/>
    </source>
</evidence>
<evidence type="ECO:0000313" key="1">
    <source>
        <dbReference type="EMBL" id="KAJ1927550.1"/>
    </source>
</evidence>
<comment type="caution">
    <text evidence="1">The sequence shown here is derived from an EMBL/GenBank/DDBJ whole genome shotgun (WGS) entry which is preliminary data.</text>
</comment>
<dbReference type="EMBL" id="JANBPW010006784">
    <property type="protein sequence ID" value="KAJ1927550.1"/>
    <property type="molecule type" value="Genomic_DNA"/>
</dbReference>
<dbReference type="Proteomes" id="UP001150603">
    <property type="component" value="Unassembled WGS sequence"/>
</dbReference>
<proteinExistence type="predicted"/>
<sequence length="186" mass="21119">IPVDNRAAVIVKWKSSVEELVKDAADELKESLKETEEHKNGTAEEYDGYSSDESLGEFDPDIPVDRLEDARKVQQLVTMSKLVCDKISLRCIRDCEDVTDEKNVWLDRLVELGRPVQGCVDDLVSTLFIEDETWSRQVAVETGNLVKALLELVELAITFVDDSHLTWFEMAQKRLHSIQNDSPVAR</sequence>
<keyword evidence="2" id="KW-1185">Reference proteome</keyword>
<accession>A0ACC1IXN8</accession>
<reference evidence="1" key="1">
    <citation type="submission" date="2022-07" db="EMBL/GenBank/DDBJ databases">
        <title>Phylogenomic reconstructions and comparative analyses of Kickxellomycotina fungi.</title>
        <authorList>
            <person name="Reynolds N.K."/>
            <person name="Stajich J.E."/>
            <person name="Barry K."/>
            <person name="Grigoriev I.V."/>
            <person name="Crous P."/>
            <person name="Smith M.E."/>
        </authorList>
    </citation>
    <scope>NUCLEOTIDE SEQUENCE</scope>
    <source>
        <strain evidence="1">NRRL 5244</strain>
    </source>
</reference>